<evidence type="ECO:0000256" key="6">
    <source>
        <dbReference type="RuleBase" id="RU004466"/>
    </source>
</evidence>
<dbReference type="AlphaFoldDB" id="C8RYX8"/>
<evidence type="ECO:0000256" key="5">
    <source>
        <dbReference type="ARBA" id="ARBA00022842"/>
    </source>
</evidence>
<keyword evidence="5" id="KW-0460">Magnesium</keyword>
<dbReference type="InterPro" id="IPR008949">
    <property type="entry name" value="Isoprenoid_synthase_dom_sf"/>
</dbReference>
<dbReference type="PANTHER" id="PTHR12001:SF85">
    <property type="entry name" value="SHORT CHAIN ISOPRENYL DIPHOSPHATE SYNTHASE"/>
    <property type="match status" value="1"/>
</dbReference>
<accession>C8RYX8</accession>
<dbReference type="InterPro" id="IPR033749">
    <property type="entry name" value="Polyprenyl_synt_CS"/>
</dbReference>
<comment type="caution">
    <text evidence="7">The sequence shown here is derived from an EMBL/GenBank/DDBJ whole genome shotgun (WGS) entry which is preliminary data.</text>
</comment>
<dbReference type="GO" id="GO:0008299">
    <property type="term" value="P:isoprenoid biosynthetic process"/>
    <property type="evidence" value="ECO:0007669"/>
    <property type="project" value="InterPro"/>
</dbReference>
<proteinExistence type="inferred from homology"/>
<keyword evidence="8" id="KW-1185">Reference proteome</keyword>
<dbReference type="GO" id="GO:0046872">
    <property type="term" value="F:metal ion binding"/>
    <property type="evidence" value="ECO:0007669"/>
    <property type="project" value="UniProtKB-KW"/>
</dbReference>
<protein>
    <submittedName>
        <fullName evidence="7">Geranylgeranyl pyrophosphate synthase-like protein</fullName>
    </submittedName>
</protein>
<dbReference type="PROSITE" id="PS00723">
    <property type="entry name" value="POLYPRENYL_SYNTHASE_1"/>
    <property type="match status" value="1"/>
</dbReference>
<dbReference type="STRING" id="371731.Rsw2DRAFT_1006"/>
<dbReference type="Pfam" id="PF00348">
    <property type="entry name" value="polyprenyl_synt"/>
    <property type="match status" value="1"/>
</dbReference>
<evidence type="ECO:0000313" key="7">
    <source>
        <dbReference type="EMBL" id="EEW25935.1"/>
    </source>
</evidence>
<keyword evidence="4" id="KW-0479">Metal-binding</keyword>
<dbReference type="eggNOG" id="COG0142">
    <property type="taxonomic scope" value="Bacteria"/>
</dbReference>
<comment type="cofactor">
    <cofactor evidence="1">
        <name>Mg(2+)</name>
        <dbReference type="ChEBI" id="CHEBI:18420"/>
    </cofactor>
</comment>
<evidence type="ECO:0000256" key="3">
    <source>
        <dbReference type="ARBA" id="ARBA00022679"/>
    </source>
</evidence>
<name>C8RYX8_9RHOB</name>
<gene>
    <name evidence="7" type="ORF">Rsw2DRAFT_1006</name>
</gene>
<dbReference type="SUPFAM" id="SSF48576">
    <property type="entry name" value="Terpenoid synthases"/>
    <property type="match status" value="1"/>
</dbReference>
<evidence type="ECO:0000313" key="8">
    <source>
        <dbReference type="Proteomes" id="UP000010121"/>
    </source>
</evidence>
<evidence type="ECO:0000256" key="1">
    <source>
        <dbReference type="ARBA" id="ARBA00001946"/>
    </source>
</evidence>
<dbReference type="Proteomes" id="UP000010121">
    <property type="component" value="Unassembled WGS sequence"/>
</dbReference>
<keyword evidence="3 6" id="KW-0808">Transferase</keyword>
<dbReference type="GO" id="GO:0004659">
    <property type="term" value="F:prenyltransferase activity"/>
    <property type="evidence" value="ECO:0007669"/>
    <property type="project" value="InterPro"/>
</dbReference>
<dbReference type="Gene3D" id="1.10.600.10">
    <property type="entry name" value="Farnesyl Diphosphate Synthase"/>
    <property type="match status" value="1"/>
</dbReference>
<dbReference type="InterPro" id="IPR000092">
    <property type="entry name" value="Polyprenyl_synt"/>
</dbReference>
<organism evidence="7 8">
    <name type="scientific">Rhodobacter ferrooxidans</name>
    <dbReference type="NCBI Taxonomy" id="371731"/>
    <lineage>
        <taxon>Bacteria</taxon>
        <taxon>Pseudomonadati</taxon>
        <taxon>Pseudomonadota</taxon>
        <taxon>Alphaproteobacteria</taxon>
        <taxon>Rhodobacterales</taxon>
        <taxon>Rhodobacter group</taxon>
        <taxon>Rhodobacter</taxon>
    </lineage>
</organism>
<evidence type="ECO:0000256" key="2">
    <source>
        <dbReference type="ARBA" id="ARBA00006706"/>
    </source>
</evidence>
<dbReference type="PANTHER" id="PTHR12001">
    <property type="entry name" value="GERANYLGERANYL PYROPHOSPHATE SYNTHASE"/>
    <property type="match status" value="1"/>
</dbReference>
<reference evidence="7 8" key="1">
    <citation type="submission" date="2009-08" db="EMBL/GenBank/DDBJ databases">
        <title>The draft genome of Rhodobacter sp. SW2.</title>
        <authorList>
            <consortium name="US DOE Joint Genome Institute (JGI-PGF)"/>
            <person name="Lucas S."/>
            <person name="Copeland A."/>
            <person name="Lapidus A."/>
            <person name="Glavina del Rio T."/>
            <person name="Tice H."/>
            <person name="Bruce D."/>
            <person name="Goodwin L."/>
            <person name="Pitluck S."/>
            <person name="Larimer F."/>
            <person name="Land M.L."/>
            <person name="Hauser L."/>
            <person name="Emerson D."/>
        </authorList>
    </citation>
    <scope>NUCLEOTIDE SEQUENCE [LARGE SCALE GENOMIC DNA]</scope>
    <source>
        <strain evidence="7 8">SW2</strain>
    </source>
</reference>
<dbReference type="EMBL" id="ACYY01000005">
    <property type="protein sequence ID" value="EEW25935.1"/>
    <property type="molecule type" value="Genomic_DNA"/>
</dbReference>
<evidence type="ECO:0000256" key="4">
    <source>
        <dbReference type="ARBA" id="ARBA00022723"/>
    </source>
</evidence>
<comment type="similarity">
    <text evidence="2 6">Belongs to the FPP/GGPP synthase family.</text>
</comment>
<sequence length="419" mass="46633">MQAAEVLRDTIGALVKRAPAIIAAAARELGAVRLLLRFGDGSCARLLGHSSTLRVQLSPADQSAEVEVYFDDRALGLLFDAAARPSEQALEQSLDMRGSREDLLAAWRCFRLLSQRASGLRIVQAIWADYRDSRAAGWAPPPMPEAAPRPRGPAHWEDAHWPALDWLDRRHPAGRDLLARGEPVLAPARSLWNGRDAESWQDAAQIFDNDLMETMARCKARVVDEILRLIPNKQPQRDLYSLMRDYVQREGKGLRPTLVIATCMALGGRFEDGVRAAAALEMFHNGFLVHDDIADESTHRRGLPTLHMSHGIGLAVNAGDGMHLFAVDMTLSNLQSVGLARTLGIIHEILHMCRETVEGQAIELGWIRRNFVPARDADYSRMSTKKTGWYTCISPCRVGRWRRGLPNRGCWTASTRRSG</sequence>